<dbReference type="Pfam" id="PF14279">
    <property type="entry name" value="HNH_5"/>
    <property type="match status" value="1"/>
</dbReference>
<accession>A0A9D2I160</accession>
<dbReference type="InterPro" id="IPR052892">
    <property type="entry name" value="NA-targeting_endonuclease"/>
</dbReference>
<protein>
    <submittedName>
        <fullName evidence="2">HNH endonuclease</fullName>
    </submittedName>
</protein>
<sequence length="258" mass="30089">MRGLSLDDKEEIASYYLSGRTYAAISEIMGVSSTTVRRVLDEFGLYVVEESKMCVGCGEYFKPSRHGSRNQKYCSDHCRYLGNKGIRYIVKRARKCRYCNTTFITKDENKEFCSSSCRKKERSFNEMINRGPRNCLYCGKSFYSSRKHYCSEECKRKANRVKDELRKSERLKRARSNGQFDADIDIYKLIERDGGCCYLCGDDVLFSYHYNHPKYPTIEHVMPISKGGTHSWDNVKVACRECNTYKRTTLIDDFLKGR</sequence>
<comment type="caution">
    <text evidence="2">The sequence shown here is derived from an EMBL/GenBank/DDBJ whole genome shotgun (WGS) entry which is preliminary data.</text>
</comment>
<evidence type="ECO:0000313" key="2">
    <source>
        <dbReference type="EMBL" id="HJA91341.1"/>
    </source>
</evidence>
<dbReference type="SMART" id="SM00507">
    <property type="entry name" value="HNHc"/>
    <property type="match status" value="1"/>
</dbReference>
<dbReference type="Gene3D" id="1.10.30.50">
    <property type="match status" value="1"/>
</dbReference>
<dbReference type="InterPro" id="IPR029471">
    <property type="entry name" value="HNH_5"/>
</dbReference>
<reference evidence="2" key="1">
    <citation type="journal article" date="2021" name="PeerJ">
        <title>Extensive microbial diversity within the chicken gut microbiome revealed by metagenomics and culture.</title>
        <authorList>
            <person name="Gilroy R."/>
            <person name="Ravi A."/>
            <person name="Getino M."/>
            <person name="Pursley I."/>
            <person name="Horton D.L."/>
            <person name="Alikhan N.F."/>
            <person name="Baker D."/>
            <person name="Gharbi K."/>
            <person name="Hall N."/>
            <person name="Watson M."/>
            <person name="Adriaenssens E.M."/>
            <person name="Foster-Nyarko E."/>
            <person name="Jarju S."/>
            <person name="Secka A."/>
            <person name="Antonio M."/>
            <person name="Oren A."/>
            <person name="Chaudhuri R.R."/>
            <person name="La Ragione R."/>
            <person name="Hildebrand F."/>
            <person name="Pallen M.J."/>
        </authorList>
    </citation>
    <scope>NUCLEOTIDE SEQUENCE</scope>
    <source>
        <strain evidence="2">CHK171-505</strain>
    </source>
</reference>
<reference evidence="2" key="2">
    <citation type="submission" date="2021-04" db="EMBL/GenBank/DDBJ databases">
        <authorList>
            <person name="Gilroy R."/>
        </authorList>
    </citation>
    <scope>NUCLEOTIDE SEQUENCE</scope>
    <source>
        <strain evidence="2">CHK171-505</strain>
    </source>
</reference>
<dbReference type="CDD" id="cd00085">
    <property type="entry name" value="HNHc"/>
    <property type="match status" value="1"/>
</dbReference>
<dbReference type="AlphaFoldDB" id="A0A9D2I160"/>
<proteinExistence type="predicted"/>
<keyword evidence="2" id="KW-0378">Hydrolase</keyword>
<keyword evidence="2" id="KW-0255">Endonuclease</keyword>
<dbReference type="PANTHER" id="PTHR33877">
    <property type="entry name" value="SLL1193 PROTEIN"/>
    <property type="match status" value="1"/>
</dbReference>
<keyword evidence="2" id="KW-0540">Nuclease</keyword>
<evidence type="ECO:0000313" key="3">
    <source>
        <dbReference type="Proteomes" id="UP000886856"/>
    </source>
</evidence>
<organism evidence="2 3">
    <name type="scientific">Candidatus Jeotgalibaca merdavium</name>
    <dbReference type="NCBI Taxonomy" id="2838627"/>
    <lineage>
        <taxon>Bacteria</taxon>
        <taxon>Bacillati</taxon>
        <taxon>Bacillota</taxon>
        <taxon>Bacilli</taxon>
        <taxon>Lactobacillales</taxon>
        <taxon>Carnobacteriaceae</taxon>
        <taxon>Jeotgalibaca</taxon>
    </lineage>
</organism>
<dbReference type="GO" id="GO:0004519">
    <property type="term" value="F:endonuclease activity"/>
    <property type="evidence" value="ECO:0007669"/>
    <property type="project" value="UniProtKB-KW"/>
</dbReference>
<dbReference type="EMBL" id="DWYW01000258">
    <property type="protein sequence ID" value="HJA91341.1"/>
    <property type="molecule type" value="Genomic_DNA"/>
</dbReference>
<dbReference type="InterPro" id="IPR055247">
    <property type="entry name" value="InsJ-like_HTH"/>
</dbReference>
<feature type="domain" description="HNH nuclease" evidence="1">
    <location>
        <begin position="185"/>
        <end position="244"/>
    </location>
</feature>
<name>A0A9D2I160_9LACT</name>
<dbReference type="InterPro" id="IPR003615">
    <property type="entry name" value="HNH_nuc"/>
</dbReference>
<dbReference type="PANTHER" id="PTHR33877:SF2">
    <property type="entry name" value="OS07G0170200 PROTEIN"/>
    <property type="match status" value="1"/>
</dbReference>
<dbReference type="Pfam" id="PF13518">
    <property type="entry name" value="HTH_28"/>
    <property type="match status" value="1"/>
</dbReference>
<dbReference type="Proteomes" id="UP000886856">
    <property type="component" value="Unassembled WGS sequence"/>
</dbReference>
<gene>
    <name evidence="2" type="ORF">H9948_11190</name>
</gene>
<evidence type="ECO:0000259" key="1">
    <source>
        <dbReference type="SMART" id="SM00507"/>
    </source>
</evidence>